<gene>
    <name evidence="1" type="ORF">VOLCADRAFT_85843</name>
</gene>
<dbReference type="KEGG" id="vcn:VOLCADRAFT_85843"/>
<evidence type="ECO:0000313" key="1">
    <source>
        <dbReference type="EMBL" id="EFJ53009.1"/>
    </source>
</evidence>
<dbReference type="Proteomes" id="UP000001058">
    <property type="component" value="Unassembled WGS sequence"/>
</dbReference>
<dbReference type="GeneID" id="9621996"/>
<reference evidence="1 2" key="1">
    <citation type="journal article" date="2010" name="Science">
        <title>Genomic analysis of organismal complexity in the multicellular green alga Volvox carteri.</title>
        <authorList>
            <person name="Prochnik S.E."/>
            <person name="Umen J."/>
            <person name="Nedelcu A.M."/>
            <person name="Hallmann A."/>
            <person name="Miller S.M."/>
            <person name="Nishii I."/>
            <person name="Ferris P."/>
            <person name="Kuo A."/>
            <person name="Mitros T."/>
            <person name="Fritz-Laylin L.K."/>
            <person name="Hellsten U."/>
            <person name="Chapman J."/>
            <person name="Simakov O."/>
            <person name="Rensing S.A."/>
            <person name="Terry A."/>
            <person name="Pangilinan J."/>
            <person name="Kapitonov V."/>
            <person name="Jurka J."/>
            <person name="Salamov A."/>
            <person name="Shapiro H."/>
            <person name="Schmutz J."/>
            <person name="Grimwood J."/>
            <person name="Lindquist E."/>
            <person name="Lucas S."/>
            <person name="Grigoriev I.V."/>
            <person name="Schmitt R."/>
            <person name="Kirk D."/>
            <person name="Rokhsar D.S."/>
        </authorList>
    </citation>
    <scope>NUCLEOTIDE SEQUENCE [LARGE SCALE GENOMIC DNA]</scope>
    <source>
        <strain evidence="2">f. Nagariensis / Eve</strain>
    </source>
</reference>
<keyword evidence="2" id="KW-1185">Reference proteome</keyword>
<dbReference type="InParanoid" id="D8TH50"/>
<proteinExistence type="predicted"/>
<dbReference type="EMBL" id="GL378323">
    <property type="protein sequence ID" value="EFJ53009.1"/>
    <property type="molecule type" value="Genomic_DNA"/>
</dbReference>
<organism evidence="2">
    <name type="scientific">Volvox carteri f. nagariensis</name>
    <dbReference type="NCBI Taxonomy" id="3068"/>
    <lineage>
        <taxon>Eukaryota</taxon>
        <taxon>Viridiplantae</taxon>
        <taxon>Chlorophyta</taxon>
        <taxon>core chlorophytes</taxon>
        <taxon>Chlorophyceae</taxon>
        <taxon>CS clade</taxon>
        <taxon>Chlamydomonadales</taxon>
        <taxon>Volvocaceae</taxon>
        <taxon>Volvox</taxon>
    </lineage>
</organism>
<dbReference type="AlphaFoldDB" id="D8TH50"/>
<evidence type="ECO:0000313" key="2">
    <source>
        <dbReference type="Proteomes" id="UP000001058"/>
    </source>
</evidence>
<sequence>MKVINRSDGGRYRAPRLWTVVTRDKANLRAVQERSWAAVDPAVSVGCWWWVTDETASTNINATMELRVPCCDNSTDFEFMTFPRTWIDTTIASGYNVTRYTWAVASGMEGRGQVDANASQDVQRPAGRDLLRYTAGKA</sequence>
<accession>D8TH50</accession>
<name>D8TH50_VOLCA</name>
<protein>
    <submittedName>
        <fullName evidence="1">Uncharacterized protein</fullName>
    </submittedName>
</protein>
<dbReference type="RefSeq" id="XP_002946014.1">
    <property type="nucleotide sequence ID" value="XM_002945968.1"/>
</dbReference>